<dbReference type="EMBL" id="BAAAHE010000035">
    <property type="protein sequence ID" value="GAA0628959.1"/>
    <property type="molecule type" value="Genomic_DNA"/>
</dbReference>
<sequence length="46" mass="4996">MHSEPDPGIGVELIIGVVRDIGVPSETVRQSLEGQLRSFGYDVQTI</sequence>
<comment type="caution">
    <text evidence="1">The sequence shown here is derived from an EMBL/GenBank/DDBJ whole genome shotgun (WGS) entry which is preliminary data.</text>
</comment>
<reference evidence="2" key="1">
    <citation type="journal article" date="2019" name="Int. J. Syst. Evol. Microbiol.">
        <title>The Global Catalogue of Microorganisms (GCM) 10K type strain sequencing project: providing services to taxonomists for standard genome sequencing and annotation.</title>
        <authorList>
            <consortium name="The Broad Institute Genomics Platform"/>
            <consortium name="The Broad Institute Genome Sequencing Center for Infectious Disease"/>
            <person name="Wu L."/>
            <person name="Ma J."/>
        </authorList>
    </citation>
    <scope>NUCLEOTIDE SEQUENCE [LARGE SCALE GENOMIC DNA]</scope>
    <source>
        <strain evidence="2">JCM 10671</strain>
    </source>
</reference>
<gene>
    <name evidence="1" type="ORF">GCM10009547_35750</name>
</gene>
<keyword evidence="2" id="KW-1185">Reference proteome</keyword>
<protein>
    <submittedName>
        <fullName evidence="1">Uncharacterized protein</fullName>
    </submittedName>
</protein>
<dbReference type="RefSeq" id="WP_344607249.1">
    <property type="nucleotide sequence ID" value="NZ_BAAAHE010000035.1"/>
</dbReference>
<dbReference type="Proteomes" id="UP001500957">
    <property type="component" value="Unassembled WGS sequence"/>
</dbReference>
<name>A0ABP3S8E9_9ACTN</name>
<accession>A0ABP3S8E9</accession>
<evidence type="ECO:0000313" key="2">
    <source>
        <dbReference type="Proteomes" id="UP001500957"/>
    </source>
</evidence>
<proteinExistence type="predicted"/>
<organism evidence="1 2">
    <name type="scientific">Sporichthya brevicatena</name>
    <dbReference type="NCBI Taxonomy" id="171442"/>
    <lineage>
        <taxon>Bacteria</taxon>
        <taxon>Bacillati</taxon>
        <taxon>Actinomycetota</taxon>
        <taxon>Actinomycetes</taxon>
        <taxon>Sporichthyales</taxon>
        <taxon>Sporichthyaceae</taxon>
        <taxon>Sporichthya</taxon>
    </lineage>
</organism>
<evidence type="ECO:0000313" key="1">
    <source>
        <dbReference type="EMBL" id="GAA0628959.1"/>
    </source>
</evidence>